<dbReference type="AlphaFoldDB" id="T1DUK7"/>
<evidence type="ECO:0000313" key="1">
    <source>
        <dbReference type="EMBL" id="GAD17938.1"/>
    </source>
</evidence>
<evidence type="ECO:0000313" key="2">
    <source>
        <dbReference type="Proteomes" id="UP000018143"/>
    </source>
</evidence>
<proteinExistence type="predicted"/>
<keyword evidence="2" id="KW-1185">Reference proteome</keyword>
<sequence>MGVDSRIYNALLSLFGNVVFLKNFSFAVYHKSYQGFLYCKHSSKKYLSKNFDKQDLDSARSEDMKRNFK</sequence>
<gene>
    <name evidence="1" type="ORF">HFN_1497</name>
</gene>
<organism evidence="1 2">
    <name type="scientific">Helicobacter fennelliae MRY12-0050</name>
    <dbReference type="NCBI Taxonomy" id="1325130"/>
    <lineage>
        <taxon>Bacteria</taxon>
        <taxon>Pseudomonadati</taxon>
        <taxon>Campylobacterota</taxon>
        <taxon>Epsilonproteobacteria</taxon>
        <taxon>Campylobacterales</taxon>
        <taxon>Helicobacteraceae</taxon>
        <taxon>Helicobacter</taxon>
    </lineage>
</organism>
<name>T1DUK7_9HELI</name>
<accession>T1DUK7</accession>
<dbReference type="EMBL" id="BASD01000003">
    <property type="protein sequence ID" value="GAD17938.1"/>
    <property type="molecule type" value="Genomic_DNA"/>
</dbReference>
<dbReference type="Proteomes" id="UP000018143">
    <property type="component" value="Unassembled WGS sequence"/>
</dbReference>
<comment type="caution">
    <text evidence="1">The sequence shown here is derived from an EMBL/GenBank/DDBJ whole genome shotgun (WGS) entry which is preliminary data.</text>
</comment>
<reference evidence="1 2" key="1">
    <citation type="journal article" date="2013" name="Genome Announc.">
        <title>Draft Genome Sequence of Helicobacter fennelliae Strain MRY12-0050, Isolated from a Bacteremia Patient.</title>
        <authorList>
            <person name="Rimbara E."/>
            <person name="Matsui M."/>
            <person name="Mori S."/>
            <person name="Suzuki S."/>
            <person name="Suzuki M."/>
            <person name="Kim H."/>
            <person name="Sekizuka T."/>
            <person name="Kuroda M."/>
            <person name="Shibayama K."/>
        </authorList>
    </citation>
    <scope>NUCLEOTIDE SEQUENCE [LARGE SCALE GENOMIC DNA]</scope>
    <source>
        <strain evidence="1 2">MRY12-0050</strain>
    </source>
</reference>
<protein>
    <submittedName>
        <fullName evidence="1">Uncharacterized protein</fullName>
    </submittedName>
</protein>
<dbReference type="STRING" id="1325130.HFN_1497"/>